<dbReference type="Gene3D" id="3.30.70.20">
    <property type="match status" value="1"/>
</dbReference>
<reference evidence="2" key="1">
    <citation type="submission" date="2019-08" db="EMBL/GenBank/DDBJ databases">
        <authorList>
            <person name="Kucharzyk K."/>
            <person name="Murdoch R.W."/>
            <person name="Higgins S."/>
            <person name="Loffler F."/>
        </authorList>
    </citation>
    <scope>NUCLEOTIDE SEQUENCE</scope>
</reference>
<dbReference type="PROSITE" id="PS00198">
    <property type="entry name" value="4FE4S_FER_1"/>
    <property type="match status" value="2"/>
</dbReference>
<dbReference type="Pfam" id="PF13237">
    <property type="entry name" value="Fer4_10"/>
    <property type="match status" value="1"/>
</dbReference>
<accession>A0A645J3P4</accession>
<name>A0A645J3P4_9ZZZZ</name>
<evidence type="ECO:0000313" key="2">
    <source>
        <dbReference type="EMBL" id="MPN54103.1"/>
    </source>
</evidence>
<evidence type="ECO:0000259" key="1">
    <source>
        <dbReference type="PROSITE" id="PS51379"/>
    </source>
</evidence>
<sequence length="67" mass="7452">MNVVEIDFERCKECGYCIQFCPKKVLSKGTKLNKHSYFPPVVSEGCIACGTCARVCPDAAITVYKEE</sequence>
<dbReference type="EMBL" id="VSSQ01122002">
    <property type="protein sequence ID" value="MPN54103.1"/>
    <property type="molecule type" value="Genomic_DNA"/>
</dbReference>
<dbReference type="InterPro" id="IPR017896">
    <property type="entry name" value="4Fe4S_Fe-S-bd"/>
</dbReference>
<dbReference type="PANTHER" id="PTHR43122:SF2">
    <property type="entry name" value="FERREDOXIN SUBUNIT OF PYRUVATE:FLAVODOXIN OXIDOREDUCTASE"/>
    <property type="match status" value="1"/>
</dbReference>
<dbReference type="SUPFAM" id="SSF54862">
    <property type="entry name" value="4Fe-4S ferredoxins"/>
    <property type="match status" value="1"/>
</dbReference>
<dbReference type="InterPro" id="IPR017900">
    <property type="entry name" value="4Fe4S_Fe_S_CS"/>
</dbReference>
<proteinExistence type="predicted"/>
<protein>
    <submittedName>
        <fullName evidence="2">NAD(P)H-quinone oxidoreductase subunit I, chloroplastic</fullName>
        <ecNumber evidence="2">1.6.5.11</ecNumber>
    </submittedName>
</protein>
<feature type="domain" description="4Fe-4S ferredoxin-type" evidence="1">
    <location>
        <begin position="37"/>
        <end position="66"/>
    </location>
</feature>
<feature type="domain" description="4Fe-4S ferredoxin-type" evidence="1">
    <location>
        <begin position="2"/>
        <end position="31"/>
    </location>
</feature>
<dbReference type="EC" id="1.6.5.11" evidence="2"/>
<dbReference type="AlphaFoldDB" id="A0A645J3P4"/>
<gene>
    <name evidence="2" type="primary">ndhI_118</name>
    <name evidence="2" type="ORF">SDC9_201772</name>
</gene>
<keyword evidence="2" id="KW-0560">Oxidoreductase</keyword>
<dbReference type="PROSITE" id="PS51379">
    <property type="entry name" value="4FE4S_FER_2"/>
    <property type="match status" value="2"/>
</dbReference>
<dbReference type="PANTHER" id="PTHR43122">
    <property type="entry name" value="FERREDOXIN SUBUNIT OF PYRUVATE:FLAVODOXIN OXIDOREDUCTASE-RELATED"/>
    <property type="match status" value="1"/>
</dbReference>
<dbReference type="GO" id="GO:0016491">
    <property type="term" value="F:oxidoreductase activity"/>
    <property type="evidence" value="ECO:0007669"/>
    <property type="project" value="UniProtKB-KW"/>
</dbReference>
<organism evidence="2">
    <name type="scientific">bioreactor metagenome</name>
    <dbReference type="NCBI Taxonomy" id="1076179"/>
    <lineage>
        <taxon>unclassified sequences</taxon>
        <taxon>metagenomes</taxon>
        <taxon>ecological metagenomes</taxon>
    </lineage>
</organism>
<comment type="caution">
    <text evidence="2">The sequence shown here is derived from an EMBL/GenBank/DDBJ whole genome shotgun (WGS) entry which is preliminary data.</text>
</comment>